<comment type="caution">
    <text evidence="1">The sequence shown here is derived from an EMBL/GenBank/DDBJ whole genome shotgun (WGS) entry which is preliminary data.</text>
</comment>
<protein>
    <submittedName>
        <fullName evidence="1">Uncharacterized protein</fullName>
    </submittedName>
</protein>
<name>A0ABQ2PEJ5_9NEIS</name>
<evidence type="ECO:0000313" key="2">
    <source>
        <dbReference type="Proteomes" id="UP000637267"/>
    </source>
</evidence>
<dbReference type="EMBL" id="BMLX01000007">
    <property type="protein sequence ID" value="GGP23609.1"/>
    <property type="molecule type" value="Genomic_DNA"/>
</dbReference>
<accession>A0ABQ2PEJ5</accession>
<reference evidence="2" key="1">
    <citation type="journal article" date="2019" name="Int. J. Syst. Evol. Microbiol.">
        <title>The Global Catalogue of Microorganisms (GCM) 10K type strain sequencing project: providing services to taxonomists for standard genome sequencing and annotation.</title>
        <authorList>
            <consortium name="The Broad Institute Genomics Platform"/>
            <consortium name="The Broad Institute Genome Sequencing Center for Infectious Disease"/>
            <person name="Wu L."/>
            <person name="Ma J."/>
        </authorList>
    </citation>
    <scope>NUCLEOTIDE SEQUENCE [LARGE SCALE GENOMIC DNA]</scope>
    <source>
        <strain evidence="2">CGMCC 1.8859</strain>
    </source>
</reference>
<proteinExistence type="predicted"/>
<dbReference type="Proteomes" id="UP000637267">
    <property type="component" value="Unassembled WGS sequence"/>
</dbReference>
<evidence type="ECO:0000313" key="1">
    <source>
        <dbReference type="EMBL" id="GGP23609.1"/>
    </source>
</evidence>
<organism evidence="1 2">
    <name type="scientific">Silvimonas iriomotensis</name>
    <dbReference type="NCBI Taxonomy" id="449662"/>
    <lineage>
        <taxon>Bacteria</taxon>
        <taxon>Pseudomonadati</taxon>
        <taxon>Pseudomonadota</taxon>
        <taxon>Betaproteobacteria</taxon>
        <taxon>Neisseriales</taxon>
        <taxon>Chitinibacteraceae</taxon>
        <taxon>Silvimonas</taxon>
    </lineage>
</organism>
<keyword evidence="2" id="KW-1185">Reference proteome</keyword>
<gene>
    <name evidence="1" type="ORF">GCM10010970_36090</name>
</gene>
<sequence>MPLKCDPTLAGQYGLGAELFQLIGQQTLQTTRARRVIVQGSLPVERLGAGNGAGLARCAAAGCRVTEAATRLLGVAPVEITRTLVAFKPATFSTVFTARTVATIKTTVLATRRAITERFTTFEAATTGTLFATRTI</sequence>